<evidence type="ECO:0000256" key="4">
    <source>
        <dbReference type="ARBA" id="ARBA00023002"/>
    </source>
</evidence>
<dbReference type="InterPro" id="IPR013785">
    <property type="entry name" value="Aldolase_TIM"/>
</dbReference>
<dbReference type="CDD" id="cd04733">
    <property type="entry name" value="OYE_like_2_FMN"/>
    <property type="match status" value="1"/>
</dbReference>
<evidence type="ECO:0000259" key="6">
    <source>
        <dbReference type="Pfam" id="PF00724"/>
    </source>
</evidence>
<dbReference type="RefSeq" id="XP_066717715.1">
    <property type="nucleotide sequence ID" value="XM_066855548.1"/>
</dbReference>
<dbReference type="PANTHER" id="PTHR43656:SF5">
    <property type="entry name" value="NADH:FLAVIN OXIDOREDUCTASE_NADH OXIDASE N-TERMINAL DOMAIN-CONTAINING PROTEIN"/>
    <property type="match status" value="1"/>
</dbReference>
<feature type="region of interest" description="Disordered" evidence="5">
    <location>
        <begin position="1"/>
        <end position="20"/>
    </location>
</feature>
<name>A0ABR1VPR2_9PEZI</name>
<keyword evidence="2" id="KW-0285">Flavoprotein</keyword>
<keyword evidence="3" id="KW-0288">FMN</keyword>
<comment type="caution">
    <text evidence="7">The sequence shown here is derived from an EMBL/GenBank/DDBJ whole genome shotgun (WGS) entry which is preliminary data.</text>
</comment>
<evidence type="ECO:0000313" key="8">
    <source>
        <dbReference type="Proteomes" id="UP001480595"/>
    </source>
</evidence>
<feature type="domain" description="NADH:flavin oxidoreductase/NADH oxidase N-terminal" evidence="6">
    <location>
        <begin position="69"/>
        <end position="355"/>
    </location>
</feature>
<accession>A0ABR1VPR2</accession>
<evidence type="ECO:0000313" key="7">
    <source>
        <dbReference type="EMBL" id="KAK8073240.1"/>
    </source>
</evidence>
<sequence>MSPEQTVGPPRFESEPTDLGPLRQPIEFLFSGRVAPNPLMNAAMSERLSTYSETDHAASGIPMPELITLYRRWGAGGWGQLVTGNVMIDFEHLESPGNPIIPVDAPFSGPRFEAFQQLATAGKEHGSLMVAQVGHAGRQTSTTPHPISASDVPVHAPAMAAMGKTFGVPRPATQDDIRNIVEAFAHAAEYLERAGFDGIQLHGAHGYLLAQFLSLTSNRRTDEYGGSLENRMRLILEVTAAIKARVSKQFVLGIKINSVEFQERGFTPEEAATLCEALEGAGFDYVETSGGTYEAAYFVEFSEQIAARVKTTKIYTTGGLKTAAGMVAVLRAGVDGLGIGRAACQEPDLPLKLLSGQVSGIMKYAMGEDDTWARVGSAVVQIQQMGRGEDPIDLSDAENVQKAAAILASKV</sequence>
<keyword evidence="8" id="KW-1185">Reference proteome</keyword>
<evidence type="ECO:0000256" key="3">
    <source>
        <dbReference type="ARBA" id="ARBA00022643"/>
    </source>
</evidence>
<dbReference type="Proteomes" id="UP001480595">
    <property type="component" value="Unassembled WGS sequence"/>
</dbReference>
<evidence type="ECO:0000256" key="2">
    <source>
        <dbReference type="ARBA" id="ARBA00022630"/>
    </source>
</evidence>
<keyword evidence="4" id="KW-0560">Oxidoreductase</keyword>
<evidence type="ECO:0000256" key="1">
    <source>
        <dbReference type="ARBA" id="ARBA00005979"/>
    </source>
</evidence>
<evidence type="ECO:0000256" key="5">
    <source>
        <dbReference type="SAM" id="MobiDB-lite"/>
    </source>
</evidence>
<dbReference type="Pfam" id="PF00724">
    <property type="entry name" value="Oxidored_FMN"/>
    <property type="match status" value="1"/>
</dbReference>
<dbReference type="Gene3D" id="3.20.20.70">
    <property type="entry name" value="Aldolase class I"/>
    <property type="match status" value="1"/>
</dbReference>
<proteinExistence type="inferred from homology"/>
<dbReference type="PANTHER" id="PTHR43656">
    <property type="entry name" value="BINDING OXIDOREDUCTASE, PUTATIVE (AFU_ORTHOLOGUE AFUA_2G08260)-RELATED"/>
    <property type="match status" value="1"/>
</dbReference>
<dbReference type="InterPro" id="IPR051799">
    <property type="entry name" value="NADH_flavin_oxidoreductase"/>
</dbReference>
<organism evidence="7 8">
    <name type="scientific">Apiospora phragmitis</name>
    <dbReference type="NCBI Taxonomy" id="2905665"/>
    <lineage>
        <taxon>Eukaryota</taxon>
        <taxon>Fungi</taxon>
        <taxon>Dikarya</taxon>
        <taxon>Ascomycota</taxon>
        <taxon>Pezizomycotina</taxon>
        <taxon>Sordariomycetes</taxon>
        <taxon>Xylariomycetidae</taxon>
        <taxon>Amphisphaeriales</taxon>
        <taxon>Apiosporaceae</taxon>
        <taxon>Apiospora</taxon>
    </lineage>
</organism>
<comment type="similarity">
    <text evidence="1">Belongs to the NADH:flavin oxidoreductase/NADH oxidase family.</text>
</comment>
<dbReference type="GeneID" id="92088611"/>
<reference evidence="7 8" key="1">
    <citation type="submission" date="2023-01" db="EMBL/GenBank/DDBJ databases">
        <title>Analysis of 21 Apiospora genomes using comparative genomics revels a genus with tremendous synthesis potential of carbohydrate active enzymes and secondary metabolites.</title>
        <authorList>
            <person name="Sorensen T."/>
        </authorList>
    </citation>
    <scope>NUCLEOTIDE SEQUENCE [LARGE SCALE GENOMIC DNA]</scope>
    <source>
        <strain evidence="7 8">CBS 135458</strain>
    </source>
</reference>
<protein>
    <recommendedName>
        <fullName evidence="6">NADH:flavin oxidoreductase/NADH oxidase N-terminal domain-containing protein</fullName>
    </recommendedName>
</protein>
<dbReference type="SUPFAM" id="SSF51395">
    <property type="entry name" value="FMN-linked oxidoreductases"/>
    <property type="match status" value="1"/>
</dbReference>
<dbReference type="InterPro" id="IPR001155">
    <property type="entry name" value="OxRdtase_FMN_N"/>
</dbReference>
<gene>
    <name evidence="7" type="ORF">PG994_004139</name>
</gene>
<dbReference type="EMBL" id="JAQQWL010000005">
    <property type="protein sequence ID" value="KAK8073240.1"/>
    <property type="molecule type" value="Genomic_DNA"/>
</dbReference>